<proteinExistence type="predicted"/>
<evidence type="ECO:0000313" key="3">
    <source>
        <dbReference type="Proteomes" id="UP001345013"/>
    </source>
</evidence>
<feature type="region of interest" description="Disordered" evidence="1">
    <location>
        <begin position="622"/>
        <end position="764"/>
    </location>
</feature>
<feature type="region of interest" description="Disordered" evidence="1">
    <location>
        <begin position="66"/>
        <end position="115"/>
    </location>
</feature>
<organism evidence="2 3">
    <name type="scientific">Lithohypha guttulata</name>
    <dbReference type="NCBI Taxonomy" id="1690604"/>
    <lineage>
        <taxon>Eukaryota</taxon>
        <taxon>Fungi</taxon>
        <taxon>Dikarya</taxon>
        <taxon>Ascomycota</taxon>
        <taxon>Pezizomycotina</taxon>
        <taxon>Eurotiomycetes</taxon>
        <taxon>Chaetothyriomycetidae</taxon>
        <taxon>Chaetothyriales</taxon>
        <taxon>Trichomeriaceae</taxon>
        <taxon>Lithohypha</taxon>
    </lineage>
</organism>
<comment type="caution">
    <text evidence="2">The sequence shown here is derived from an EMBL/GenBank/DDBJ whole genome shotgun (WGS) entry which is preliminary data.</text>
</comment>
<feature type="compositionally biased region" description="Polar residues" evidence="1">
    <location>
        <begin position="229"/>
        <end position="242"/>
    </location>
</feature>
<feature type="compositionally biased region" description="Low complexity" evidence="1">
    <location>
        <begin position="93"/>
        <end position="106"/>
    </location>
</feature>
<keyword evidence="3" id="KW-1185">Reference proteome</keyword>
<feature type="compositionally biased region" description="Basic and acidic residues" evidence="1">
    <location>
        <begin position="171"/>
        <end position="187"/>
    </location>
</feature>
<reference evidence="2 3" key="1">
    <citation type="submission" date="2023-08" db="EMBL/GenBank/DDBJ databases">
        <title>Black Yeasts Isolated from many extreme environments.</title>
        <authorList>
            <person name="Coleine C."/>
            <person name="Stajich J.E."/>
            <person name="Selbmann L."/>
        </authorList>
    </citation>
    <scope>NUCLEOTIDE SEQUENCE [LARGE SCALE GENOMIC DNA]</scope>
    <source>
        <strain evidence="2 3">CCFEE 5885</strain>
    </source>
</reference>
<protein>
    <submittedName>
        <fullName evidence="2">Uncharacterized protein</fullName>
    </submittedName>
</protein>
<dbReference type="EMBL" id="JAVRRG010000009">
    <property type="protein sequence ID" value="KAK5099700.1"/>
    <property type="molecule type" value="Genomic_DNA"/>
</dbReference>
<feature type="compositionally biased region" description="Low complexity" evidence="1">
    <location>
        <begin position="651"/>
        <end position="681"/>
    </location>
</feature>
<dbReference type="Proteomes" id="UP001345013">
    <property type="component" value="Unassembled WGS sequence"/>
</dbReference>
<gene>
    <name evidence="2" type="ORF">LTR24_001359</name>
</gene>
<name>A0ABR0KLE4_9EURO</name>
<feature type="compositionally biased region" description="Polar residues" evidence="1">
    <location>
        <begin position="195"/>
        <end position="221"/>
    </location>
</feature>
<sequence length="764" mass="82839">MIVFADLQERLPVGNARIQALTSIYIFVLRVFDKEALVTEDALQSIGKKTLQSYIQGMYGFDPFSSEDSGDEYVEVPKPSKPSAEAVPTKPSTQQVQTATAAPAQTKPQWQGSQQHVHPTMGTQAVVGFKLRPQFGMFPTYQASQAPDMYPLQGGPMLGHQTASAAPSADGHSHRETTVGSQRKSEQEDVEESNVDNTDAQPALSQADPQAFSTRIRSAESTPVEYPTATLSVGGNVQSESGSAEEDPAEEAHVPAEDEAWSSYPQAGYVLENVFDEFAEPKEDTRVEILRRLDAWPGFQRDNIELMITVIEDAKRILYDTSSAEAALAAPGQLGIKHIASRGVLKEMIREFAHADAACRVEQAQQLQSTHQDASFFQLARVEGVSDLGGAAPPPMSMAMGWLRTDAPVTRSGWDVPAPSALSEDLPSNLKPKIEEEHLQRNKIGAMRVKVFRGQGTFCHKCRDGASPHHWMLCGVLSEVYLRKQDRSPSDPEDDLHKGVCKTCPLGSRLAKTHTTKGHDMGTWYDVSGNPPLNQLPAQWQEVLRDRERPWPLSEKGIALPPYCYFPTVYPKLQPPDIPRLAKPIRPRLLYKFHSKYTLKEQIKLAIGTGEEIKPEYGHERPLAARPAAPGSSRGIPPTRGHPPTARGGTSSNRGGAASGVRSSGTSSRSGSSGRPTGSGSLPQLASPGKDNGFDGTKPGHVSSPSANYGVGGAGATGSPGTANGASDEQPPATPVSQPVTGHPDRRVRRYRWRSPFPTLYSTR</sequence>
<evidence type="ECO:0000256" key="1">
    <source>
        <dbReference type="SAM" id="MobiDB-lite"/>
    </source>
</evidence>
<accession>A0ABR0KLE4</accession>
<evidence type="ECO:0000313" key="2">
    <source>
        <dbReference type="EMBL" id="KAK5099700.1"/>
    </source>
</evidence>
<feature type="region of interest" description="Disordered" evidence="1">
    <location>
        <begin position="152"/>
        <end position="257"/>
    </location>
</feature>